<dbReference type="InParanoid" id="H2YNG4"/>
<evidence type="ECO:0000256" key="7">
    <source>
        <dbReference type="ARBA" id="ARBA00023140"/>
    </source>
</evidence>
<evidence type="ECO:0000256" key="2">
    <source>
        <dbReference type="ARBA" id="ARBA00004253"/>
    </source>
</evidence>
<feature type="binding site" evidence="13">
    <location>
        <begin position="303"/>
        <end position="308"/>
    </location>
    <ligand>
        <name>FAD</name>
        <dbReference type="ChEBI" id="CHEBI:57692"/>
    </ligand>
</feature>
<dbReference type="PANTHER" id="PTHR11530:SF11">
    <property type="entry name" value="D-ASPARTATE OXIDASE"/>
    <property type="match status" value="1"/>
</dbReference>
<feature type="binding site" evidence="13">
    <location>
        <position position="274"/>
    </location>
    <ligand>
        <name>D-dopa</name>
        <dbReference type="ChEBI" id="CHEBI:149689"/>
    </ligand>
</feature>
<reference evidence="16" key="1">
    <citation type="submission" date="2003-08" db="EMBL/GenBank/DDBJ databases">
        <authorList>
            <person name="Birren B."/>
            <person name="Nusbaum C."/>
            <person name="Abebe A."/>
            <person name="Abouelleil A."/>
            <person name="Adekoya E."/>
            <person name="Ait-zahra M."/>
            <person name="Allen N."/>
            <person name="Allen T."/>
            <person name="An P."/>
            <person name="Anderson M."/>
            <person name="Anderson S."/>
            <person name="Arachchi H."/>
            <person name="Armbruster J."/>
            <person name="Bachantsang P."/>
            <person name="Baldwin J."/>
            <person name="Barry A."/>
            <person name="Bayul T."/>
            <person name="Blitshsteyn B."/>
            <person name="Bloom T."/>
            <person name="Blye J."/>
            <person name="Boguslavskiy L."/>
            <person name="Borowsky M."/>
            <person name="Boukhgalter B."/>
            <person name="Brunache A."/>
            <person name="Butler J."/>
            <person name="Calixte N."/>
            <person name="Calvo S."/>
            <person name="Camarata J."/>
            <person name="Campo K."/>
            <person name="Chang J."/>
            <person name="Cheshatsang Y."/>
            <person name="Citroen M."/>
            <person name="Collymore A."/>
            <person name="Considine T."/>
            <person name="Cook A."/>
            <person name="Cooke P."/>
            <person name="Corum B."/>
            <person name="Cuomo C."/>
            <person name="David R."/>
            <person name="Dawoe T."/>
            <person name="Degray S."/>
            <person name="Dodge S."/>
            <person name="Dooley K."/>
            <person name="Dorje P."/>
            <person name="Dorjee K."/>
            <person name="Dorris L."/>
            <person name="Duffey N."/>
            <person name="Dupes A."/>
            <person name="Elkins T."/>
            <person name="Engels R."/>
            <person name="Erickson J."/>
            <person name="Farina A."/>
            <person name="Faro S."/>
            <person name="Ferreira P."/>
            <person name="Fischer H."/>
            <person name="Fitzgerald M."/>
            <person name="Foley K."/>
            <person name="Gage D."/>
            <person name="Galagan J."/>
            <person name="Gearin G."/>
            <person name="Gnerre S."/>
            <person name="Gnirke A."/>
            <person name="Goyette A."/>
            <person name="Graham J."/>
            <person name="Grandbois E."/>
            <person name="Gyaltsen K."/>
            <person name="Hafez N."/>
            <person name="Hagopian D."/>
            <person name="Hagos B."/>
            <person name="Hall J."/>
            <person name="Hatcher B."/>
            <person name="Heller A."/>
            <person name="Higgins H."/>
            <person name="Honan T."/>
            <person name="Horn A."/>
            <person name="Houde N."/>
            <person name="Hughes L."/>
            <person name="Hulme W."/>
            <person name="Husby E."/>
            <person name="Iliev I."/>
            <person name="Jaffe D."/>
            <person name="Jones C."/>
            <person name="Kamal M."/>
            <person name="Kamat A."/>
            <person name="Kamvysselis M."/>
            <person name="Karlsson E."/>
            <person name="Kells C."/>
            <person name="Kieu A."/>
            <person name="Kisner P."/>
            <person name="Kodira C."/>
            <person name="Kulbokas E."/>
            <person name="Labutti K."/>
            <person name="Lama D."/>
            <person name="Landers T."/>
            <person name="Leger J."/>
            <person name="Levine S."/>
            <person name="Lewis D."/>
            <person name="Lewis T."/>
            <person name="Lindblad-toh K."/>
            <person name="Liu X."/>
            <person name="Lokyitsang T."/>
            <person name="Lokyitsang Y."/>
            <person name="Lucien O."/>
            <person name="Lui A."/>
            <person name="Ma L.J."/>
            <person name="Mabbitt R."/>
            <person name="Macdonald J."/>
            <person name="Maclean C."/>
            <person name="Major J."/>
            <person name="Manning J."/>
            <person name="Marabella R."/>
            <person name="Maru K."/>
            <person name="Matthews C."/>
            <person name="Mauceli E."/>
            <person name="Mccarthy M."/>
            <person name="Mcdonough S."/>
            <person name="Mcghee T."/>
            <person name="Meldrim J."/>
            <person name="Meneus L."/>
            <person name="Mesirov J."/>
            <person name="Mihalev A."/>
            <person name="Mihova T."/>
            <person name="Mikkelsen T."/>
            <person name="Mlenga V."/>
            <person name="Moru K."/>
            <person name="Mozes J."/>
            <person name="Mulrain L."/>
            <person name="Munson G."/>
            <person name="Naylor J."/>
            <person name="Newes C."/>
            <person name="Nguyen C."/>
            <person name="Nguyen N."/>
            <person name="Nguyen T."/>
            <person name="Nicol R."/>
            <person name="Nielsen C."/>
            <person name="Nizzari M."/>
            <person name="Norbu C."/>
            <person name="Norbu N."/>
            <person name="O'donnell P."/>
            <person name="Okoawo O."/>
            <person name="O'leary S."/>
            <person name="Omotosho B."/>
            <person name="O'neill K."/>
            <person name="Osman S."/>
            <person name="Parker S."/>
            <person name="Perrin D."/>
            <person name="Phunkhang P."/>
            <person name="Piqani B."/>
            <person name="Purcell S."/>
            <person name="Rachupka T."/>
            <person name="Ramasamy U."/>
            <person name="Rameau R."/>
            <person name="Ray V."/>
            <person name="Raymond C."/>
            <person name="Retta R."/>
            <person name="Richardson S."/>
            <person name="Rise C."/>
            <person name="Rodriguez J."/>
            <person name="Rogers J."/>
            <person name="Rogov P."/>
            <person name="Rutman M."/>
            <person name="Schupbach R."/>
            <person name="Seaman C."/>
            <person name="Settipalli S."/>
            <person name="Sharpe T."/>
            <person name="Sheridan J."/>
            <person name="Sherpa N."/>
            <person name="Shi J."/>
            <person name="Smirnov S."/>
            <person name="Smith C."/>
            <person name="Sougnez C."/>
            <person name="Spencer B."/>
            <person name="Stalker J."/>
            <person name="Stange-thomann N."/>
            <person name="Stavropoulos S."/>
            <person name="Stetson K."/>
            <person name="Stone C."/>
            <person name="Stone S."/>
            <person name="Stubbs M."/>
            <person name="Talamas J."/>
            <person name="Tchuinga P."/>
            <person name="Tenzing P."/>
            <person name="Tesfaye S."/>
            <person name="Theodore J."/>
            <person name="Thoulutsang Y."/>
            <person name="Topham K."/>
            <person name="Towey S."/>
            <person name="Tsamla T."/>
            <person name="Tsomo N."/>
            <person name="Vallee D."/>
            <person name="Vassiliev H."/>
            <person name="Venkataraman V."/>
            <person name="Vinson J."/>
            <person name="Vo A."/>
            <person name="Wade C."/>
            <person name="Wang S."/>
            <person name="Wangchuk T."/>
            <person name="Wangdi T."/>
            <person name="Whittaker C."/>
            <person name="Wilkinson J."/>
            <person name="Wu Y."/>
            <person name="Wyman D."/>
            <person name="Yadav S."/>
            <person name="Yang S."/>
            <person name="Yang X."/>
            <person name="Yeager S."/>
            <person name="Yee E."/>
            <person name="Young G."/>
            <person name="Zainoun J."/>
            <person name="Zembeck L."/>
            <person name="Zimmer A."/>
            <person name="Zody M."/>
            <person name="Lander E."/>
        </authorList>
    </citation>
    <scope>NUCLEOTIDE SEQUENCE [LARGE SCALE GENOMIC DNA]</scope>
</reference>
<comment type="catalytic activity">
    <reaction evidence="12">
        <text>D-glutamate + O2 + H2O = 2-oxoglutarate + H2O2 + NH4(+)</text>
        <dbReference type="Rhea" id="RHEA:10028"/>
        <dbReference type="ChEBI" id="CHEBI:15377"/>
        <dbReference type="ChEBI" id="CHEBI:15379"/>
        <dbReference type="ChEBI" id="CHEBI:16240"/>
        <dbReference type="ChEBI" id="CHEBI:16810"/>
        <dbReference type="ChEBI" id="CHEBI:28938"/>
        <dbReference type="ChEBI" id="CHEBI:29986"/>
    </reaction>
    <physiologicalReaction direction="left-to-right" evidence="12">
        <dbReference type="Rhea" id="RHEA:10029"/>
    </physiologicalReaction>
</comment>
<evidence type="ECO:0000256" key="13">
    <source>
        <dbReference type="PIRSR" id="PIRSR000189-1"/>
    </source>
</evidence>
<dbReference type="GO" id="GO:0005782">
    <property type="term" value="C:peroxisomal matrix"/>
    <property type="evidence" value="ECO:0007669"/>
    <property type="project" value="UniProtKB-SubCell"/>
</dbReference>
<evidence type="ECO:0000256" key="5">
    <source>
        <dbReference type="ARBA" id="ARBA00022827"/>
    </source>
</evidence>
<dbReference type="PROSITE" id="PS00677">
    <property type="entry name" value="DAO"/>
    <property type="match status" value="1"/>
</dbReference>
<comment type="catalytic activity">
    <reaction evidence="11">
        <text>D-aspartate + O2 + H2O = oxaloacetate + H2O2 + NH4(+)</text>
        <dbReference type="Rhea" id="RHEA:12512"/>
        <dbReference type="ChEBI" id="CHEBI:15377"/>
        <dbReference type="ChEBI" id="CHEBI:15379"/>
        <dbReference type="ChEBI" id="CHEBI:16240"/>
        <dbReference type="ChEBI" id="CHEBI:16452"/>
        <dbReference type="ChEBI" id="CHEBI:28938"/>
        <dbReference type="ChEBI" id="CHEBI:29990"/>
        <dbReference type="EC" id="1.4.3.1"/>
    </reaction>
    <physiologicalReaction direction="left-to-right" evidence="11">
        <dbReference type="Rhea" id="RHEA:12513"/>
    </physiologicalReaction>
</comment>
<evidence type="ECO:0000256" key="8">
    <source>
        <dbReference type="ARBA" id="ARBA00044520"/>
    </source>
</evidence>
<dbReference type="Gene3D" id="3.40.50.720">
    <property type="entry name" value="NAD(P)-binding Rossmann-like Domain"/>
    <property type="match status" value="1"/>
</dbReference>
<feature type="binding site" evidence="13">
    <location>
        <position position="304"/>
    </location>
    <ligand>
        <name>D-dopa</name>
        <dbReference type="ChEBI" id="CHEBI:149689"/>
    </ligand>
</feature>
<evidence type="ECO:0000256" key="12">
    <source>
        <dbReference type="ARBA" id="ARBA00049882"/>
    </source>
</evidence>
<evidence type="ECO:0000256" key="11">
    <source>
        <dbReference type="ARBA" id="ARBA00047522"/>
    </source>
</evidence>
<dbReference type="OMA" id="VHFQECE"/>
<name>H2YNG4_CIOSA</name>
<dbReference type="InterPro" id="IPR023209">
    <property type="entry name" value="DAO"/>
</dbReference>
<feature type="binding site" evidence="13">
    <location>
        <position position="219"/>
    </location>
    <ligand>
        <name>D-dopa</name>
        <dbReference type="ChEBI" id="CHEBI:149689"/>
    </ligand>
</feature>
<feature type="binding site" evidence="13">
    <location>
        <position position="181"/>
    </location>
    <ligand>
        <name>FAD</name>
        <dbReference type="ChEBI" id="CHEBI:57692"/>
    </ligand>
</feature>
<dbReference type="EC" id="1.4.3.1" evidence="8"/>
<dbReference type="Proteomes" id="UP000007875">
    <property type="component" value="Unassembled WGS sequence"/>
</dbReference>
<evidence type="ECO:0000256" key="6">
    <source>
        <dbReference type="ARBA" id="ARBA00023002"/>
    </source>
</evidence>
<accession>H2YNG4</accession>
<evidence type="ECO:0000256" key="4">
    <source>
        <dbReference type="ARBA" id="ARBA00022630"/>
    </source>
</evidence>
<comment type="similarity">
    <text evidence="3">Belongs to the DAMOX/DASOX family.</text>
</comment>
<evidence type="ECO:0000313" key="16">
    <source>
        <dbReference type="Proteomes" id="UP000007875"/>
    </source>
</evidence>
<dbReference type="Gene3D" id="3.30.9.10">
    <property type="entry name" value="D-Amino Acid Oxidase, subunit A, domain 2"/>
    <property type="match status" value="1"/>
</dbReference>
<dbReference type="InterPro" id="IPR006076">
    <property type="entry name" value="FAD-dep_OxRdtase"/>
</dbReference>
<dbReference type="eggNOG" id="KOG3923">
    <property type="taxonomic scope" value="Eukaryota"/>
</dbReference>
<evidence type="ECO:0000256" key="10">
    <source>
        <dbReference type="ARBA" id="ARBA00046214"/>
    </source>
</evidence>
<protein>
    <recommendedName>
        <fullName evidence="9">D-aspartate oxidase</fullName>
        <ecNumber evidence="8">1.4.3.1</ecNumber>
    </recommendedName>
</protein>
<dbReference type="InterPro" id="IPR006181">
    <property type="entry name" value="D-amino_acid_oxidase_CS"/>
</dbReference>
<dbReference type="STRING" id="51511.ENSCSAVP00000006871"/>
<dbReference type="Pfam" id="PF01266">
    <property type="entry name" value="DAO"/>
    <property type="match status" value="1"/>
</dbReference>
<dbReference type="AlphaFoldDB" id="H2YNG4"/>
<sequence length="331" mass="37537">MPHNIAVIGAGVIGLSTAYKILQDIPGCKVTIFYAESSPNTTGDISAGFIYPYECGQDATNQAQYFRDTMEYFRAIFDRPDAFEIGVSEQSGFMLKADQNMQPYVFTEFPNFRTASEKEIKHFLRGTKHRPVYAFTTWICECSKYLPWLTKNIENLGGKFIQRKISSFEELSDFDFIANCTGIGAKYLTSDDQLTPVRGQVFAVEAPWIKHFYLSGDYYILPRLTDVVLGGTHQTGDYNLEIDKEDADKIWKGCCEIEPSLKYSKIISQHVGLRPKRKSIRIELEQKILNNKNVTILHNYGHGGSGVTLHWGCAMEASLVLQRHLNLVQKL</sequence>
<dbReference type="GO" id="GO:0008445">
    <property type="term" value="F:D-aspartate oxidase activity"/>
    <property type="evidence" value="ECO:0007669"/>
    <property type="project" value="UniProtKB-EC"/>
</dbReference>
<dbReference type="SUPFAM" id="SSF54373">
    <property type="entry name" value="FAD-linked reductases, C-terminal domain"/>
    <property type="match status" value="1"/>
</dbReference>
<keyword evidence="4" id="KW-0285">Flavoprotein</keyword>
<reference evidence="15" key="3">
    <citation type="submission" date="2025-09" db="UniProtKB">
        <authorList>
            <consortium name="Ensembl"/>
        </authorList>
    </citation>
    <scope>IDENTIFICATION</scope>
</reference>
<dbReference type="SUPFAM" id="SSF51971">
    <property type="entry name" value="Nucleotide-binding domain"/>
    <property type="match status" value="1"/>
</dbReference>
<keyword evidence="5 13" id="KW-0274">FAD</keyword>
<reference evidence="15" key="2">
    <citation type="submission" date="2025-08" db="UniProtKB">
        <authorList>
            <consortium name="Ensembl"/>
        </authorList>
    </citation>
    <scope>IDENTIFICATION</scope>
</reference>
<evidence type="ECO:0000313" key="15">
    <source>
        <dbReference type="Ensembl" id="ENSCSAVP00000006871.1"/>
    </source>
</evidence>
<organism evidence="15 16">
    <name type="scientific">Ciona savignyi</name>
    <name type="common">Pacific transparent sea squirt</name>
    <dbReference type="NCBI Taxonomy" id="51511"/>
    <lineage>
        <taxon>Eukaryota</taxon>
        <taxon>Metazoa</taxon>
        <taxon>Chordata</taxon>
        <taxon>Tunicata</taxon>
        <taxon>Ascidiacea</taxon>
        <taxon>Phlebobranchia</taxon>
        <taxon>Cionidae</taxon>
        <taxon>Ciona</taxon>
    </lineage>
</organism>
<comment type="subcellular location">
    <subcellularLocation>
        <location evidence="2">Peroxisome matrix</location>
    </subcellularLocation>
</comment>
<evidence type="ECO:0000256" key="3">
    <source>
        <dbReference type="ARBA" id="ARBA00006730"/>
    </source>
</evidence>
<dbReference type="GO" id="GO:0019478">
    <property type="term" value="P:D-amino acid catabolic process"/>
    <property type="evidence" value="ECO:0007669"/>
    <property type="project" value="UniProtKB-ARBA"/>
</dbReference>
<dbReference type="Ensembl" id="ENSCSAVT00000006958.1">
    <property type="protein sequence ID" value="ENSCSAVP00000006871.1"/>
    <property type="gene ID" value="ENSCSAVG00000004100.1"/>
</dbReference>
<dbReference type="HOGENOM" id="CLU_034311_0_2_1"/>
<comment type="cofactor">
    <cofactor evidence="1 13">
        <name>FAD</name>
        <dbReference type="ChEBI" id="CHEBI:57692"/>
    </cofactor>
</comment>
<evidence type="ECO:0000256" key="9">
    <source>
        <dbReference type="ARBA" id="ARBA00044541"/>
    </source>
</evidence>
<comment type="function">
    <text evidence="10">Selectively catalyzes the oxidative deamination of acidic amino acids. Suppresses the level of D-aspartate in the brain, an amino acid that can act as an agonist for glutamate receptors. Protects the organism from the toxicity of D-amino acids. May also function in the intestine.</text>
</comment>
<dbReference type="PANTHER" id="PTHR11530">
    <property type="entry name" value="D-AMINO ACID OXIDASE"/>
    <property type="match status" value="1"/>
</dbReference>
<evidence type="ECO:0000256" key="1">
    <source>
        <dbReference type="ARBA" id="ARBA00001974"/>
    </source>
</evidence>
<dbReference type="GeneTree" id="ENSGT00390000018635"/>
<evidence type="ECO:0000259" key="14">
    <source>
        <dbReference type="Pfam" id="PF01266"/>
    </source>
</evidence>
<dbReference type="PIRSF" id="PIRSF000189">
    <property type="entry name" value="D-aa_oxidase"/>
    <property type="match status" value="1"/>
</dbReference>
<proteinExistence type="inferred from homology"/>
<dbReference type="GO" id="GO:0071949">
    <property type="term" value="F:FAD binding"/>
    <property type="evidence" value="ECO:0007669"/>
    <property type="project" value="InterPro"/>
</dbReference>
<keyword evidence="6" id="KW-0560">Oxidoreductase</keyword>
<keyword evidence="16" id="KW-1185">Reference proteome</keyword>
<feature type="domain" description="FAD dependent oxidoreductase" evidence="14">
    <location>
        <begin position="5"/>
        <end position="316"/>
    </location>
</feature>
<keyword evidence="7" id="KW-0576">Peroxisome</keyword>